<comment type="caution">
    <text evidence="1">The sequence shown here is derived from an EMBL/GenBank/DDBJ whole genome shotgun (WGS) entry which is preliminary data.</text>
</comment>
<evidence type="ECO:0000313" key="1">
    <source>
        <dbReference type="EMBL" id="GAC80481.1"/>
    </source>
</evidence>
<accession>M3TG85</accession>
<dbReference type="RefSeq" id="WP_008379534.1">
    <property type="nucleotide sequence ID" value="NZ_BAOP01000018.1"/>
</dbReference>
<name>M3TG85_GORML</name>
<reference evidence="1 2" key="1">
    <citation type="submission" date="2013-02" db="EMBL/GenBank/DDBJ databases">
        <title>Whole genome shotgun sequence of Gordonia malaquae NBRC 108250.</title>
        <authorList>
            <person name="Yoshida I."/>
            <person name="Hosoyama A."/>
            <person name="Tsuchikane K."/>
            <person name="Ando Y."/>
            <person name="Baba S."/>
            <person name="Ohji S."/>
            <person name="Hamada M."/>
            <person name="Tamura T."/>
            <person name="Yamazoe A."/>
            <person name="Yamazaki S."/>
            <person name="Fujita N."/>
        </authorList>
    </citation>
    <scope>NUCLEOTIDE SEQUENCE [LARGE SCALE GENOMIC DNA]</scope>
    <source>
        <strain evidence="1 2">NBRC 108250</strain>
    </source>
</reference>
<keyword evidence="2" id="KW-1185">Reference proteome</keyword>
<proteinExistence type="predicted"/>
<dbReference type="STRING" id="410332.SAMN04488550_3955"/>
<dbReference type="Proteomes" id="UP000035009">
    <property type="component" value="Unassembled WGS sequence"/>
</dbReference>
<organism evidence="1 2">
    <name type="scientific">Gordonia malaquae NBRC 108250</name>
    <dbReference type="NCBI Taxonomy" id="1223542"/>
    <lineage>
        <taxon>Bacteria</taxon>
        <taxon>Bacillati</taxon>
        <taxon>Actinomycetota</taxon>
        <taxon>Actinomycetes</taxon>
        <taxon>Mycobacteriales</taxon>
        <taxon>Gordoniaceae</taxon>
        <taxon>Gordonia</taxon>
    </lineage>
</organism>
<protein>
    <submittedName>
        <fullName evidence="1">Uncharacterized protein</fullName>
    </submittedName>
</protein>
<dbReference type="AlphaFoldDB" id="M3TG85"/>
<dbReference type="EMBL" id="BAOP01000018">
    <property type="protein sequence ID" value="GAC80481.1"/>
    <property type="molecule type" value="Genomic_DNA"/>
</dbReference>
<gene>
    <name evidence="1" type="ORF">GM1_018_00440</name>
</gene>
<evidence type="ECO:0000313" key="2">
    <source>
        <dbReference type="Proteomes" id="UP000035009"/>
    </source>
</evidence>
<sequence length="102" mass="11298">MGVFDSVKKASQNLAVKQSAEDNARVATMFPGVELPRVDYIPKSREYGTATPTAYIATVGLLPEEFGILPVNSESAAQGFEFVYRDRPEYARGRAAWHRHHG</sequence>